<sequence length="1291" mass="126626">MSGKARPSRWLVTREDVCGLFCLVVLSMAAAGCSSGSSVKAGPISVTSSTHTGQVSSLAVSTAVNVSTTPVNDPANEGVDWTVTCGGNPVTGSVTGGACGTLAPTHTPGGAAALYTAPGLIPLGTTVTITASVASNPSQTSRVRLTILPPPVAVALTTLPAVTSVQADGTIGFIAQVTNDPTNAGVQWALSCGSSDCGSFSATSATSTTYTAPATVPANGTVTITATSIADSTKSASTTITIVAPPPPGPIAVSVSPASQYVATIGLAKTAHFTATVANDSANQGVDWTLKCGNAACGSISPAHTASGTVSTFVGPTAIPTGGTVTITATSTADPGKSASAVVTIVTNAPIVVTLSNALPAVMPAGSQSSLTATVANDTQNLGVNWTATCGSAGACGTFSVSPAHTVSGGSILYTAPAAIPSGNVVTITAASPATTPANPAIGTTTIVTQPPSVAFSQSPPASLTGGAQAPVSATVTNDIPPGGVTWTVQCNSTVAGGCGAILPYQTASGATATYTAPPVTAAGTIVTIHATSNADSSVTISSASVAIHPSTTLSIGFIPAAPAEMQPDSTVNLNAAVSNDSTGAGVDWQVCASGCGFFTTRPAVPAIPATATTPYVPAVPAVTATSVPAWADGLPIPYTAPSQQPASGPVAIIAAAHADSTTAVSATIAITSGSDGPALHGRVFAGAQPVAGASVGLYAAGTSGYASASSELSAPGEPPAATTDKNGNFTIPAGYSCAQPNSQVYLVAIGGQVGTNDPNHALTMMTALGSCDALSSSSVIVNEVTTVASVWALAPFAANDALTGNTSYLYIGTSSTNVMGLANAFATVNNLIDIATGQALYTVPAGNATAPYVEINTMADILNACTATSGGAEGDGSPCGNLLSYVDPLSYNPALNPTSPTDTLQAAFNIAQHPDAGLGYEFDFNDLFTFATPAAPFQPILAAQPNDWSLSLNYTGGGGLSASSAVGSFAIDSSGDLWITDTKAGSVIEWNGQGAALSPSNGFEAGGGPLAIDAAGDVWISGDGSLTELTNLGTPSPGSPFTGVPGGGMDMAIDAQGNVWITSGDGVAKFNNFGVELSPGAGYTNPEITNVTSVAVDSSSNIWVSNQQAGTGVPIGLAELSNAGGQLIFEGSASSISPNTQLAADGSGDIWNAGNNEICKVSAYSGTTILLQSCYTASTNRSDSPNVLIDSPRGTAIDGAGNAWVAGTGGNSAQQAALGEIVSSIAGSSNAPDFVSPGVAAGSLQAAVDGSGSVWVLQANNTVTEYVGLGAPVVQPIALAEQKNKLGARP</sequence>
<dbReference type="Proteomes" id="UP000264702">
    <property type="component" value="Unassembled WGS sequence"/>
</dbReference>
<name>A0A372IQM3_9BACT</name>
<dbReference type="Gene3D" id="2.40.10.500">
    <property type="match status" value="1"/>
</dbReference>
<dbReference type="PROSITE" id="PS51257">
    <property type="entry name" value="PROKAR_LIPOPROTEIN"/>
    <property type="match status" value="1"/>
</dbReference>
<proteinExistence type="predicted"/>
<dbReference type="SUPFAM" id="SSF63829">
    <property type="entry name" value="Calcium-dependent phosphotriesterase"/>
    <property type="match status" value="1"/>
</dbReference>
<keyword evidence="2" id="KW-1185">Reference proteome</keyword>
<evidence type="ECO:0000313" key="2">
    <source>
        <dbReference type="Proteomes" id="UP000264702"/>
    </source>
</evidence>
<organism evidence="1 2">
    <name type="scientific">Paracidobacterium acidisoli</name>
    <dbReference type="NCBI Taxonomy" id="2303751"/>
    <lineage>
        <taxon>Bacteria</taxon>
        <taxon>Pseudomonadati</taxon>
        <taxon>Acidobacteriota</taxon>
        <taxon>Terriglobia</taxon>
        <taxon>Terriglobales</taxon>
        <taxon>Acidobacteriaceae</taxon>
        <taxon>Paracidobacterium</taxon>
    </lineage>
</organism>
<accession>A0A372IQM3</accession>
<protein>
    <submittedName>
        <fullName evidence="1">Uncharacterized protein</fullName>
    </submittedName>
</protein>
<evidence type="ECO:0000313" key="1">
    <source>
        <dbReference type="EMBL" id="RFU17205.1"/>
    </source>
</evidence>
<dbReference type="InterPro" id="IPR011042">
    <property type="entry name" value="6-blade_b-propeller_TolB-like"/>
</dbReference>
<dbReference type="Gene3D" id="2.120.10.30">
    <property type="entry name" value="TolB, C-terminal domain"/>
    <property type="match status" value="1"/>
</dbReference>
<comment type="caution">
    <text evidence="1">The sequence shown here is derived from an EMBL/GenBank/DDBJ whole genome shotgun (WGS) entry which is preliminary data.</text>
</comment>
<gene>
    <name evidence="1" type="ORF">D0Y96_11030</name>
</gene>
<dbReference type="EMBL" id="QVQT01000003">
    <property type="protein sequence ID" value="RFU17205.1"/>
    <property type="molecule type" value="Genomic_DNA"/>
</dbReference>
<reference evidence="1 2" key="1">
    <citation type="submission" date="2018-08" db="EMBL/GenBank/DDBJ databases">
        <title>Acidipila sp. 4G-K13, an acidobacterium isolated from forest soil.</title>
        <authorList>
            <person name="Gao Z.-H."/>
            <person name="Qiu L.-H."/>
        </authorList>
    </citation>
    <scope>NUCLEOTIDE SEQUENCE [LARGE SCALE GENOMIC DNA]</scope>
    <source>
        <strain evidence="1 2">4G-K13</strain>
    </source>
</reference>